<protein>
    <submittedName>
        <fullName evidence="1">Uncharacterized protein</fullName>
    </submittedName>
</protein>
<name>A0ACC1BSB2_9ROSI</name>
<reference evidence="2" key="1">
    <citation type="journal article" date="2023" name="G3 (Bethesda)">
        <title>Genome assembly and association tests identify interacting loci associated with vigor, precocity, and sex in interspecific pistachio rootstocks.</title>
        <authorList>
            <person name="Palmer W."/>
            <person name="Jacygrad E."/>
            <person name="Sagayaradj S."/>
            <person name="Cavanaugh K."/>
            <person name="Han R."/>
            <person name="Bertier L."/>
            <person name="Beede B."/>
            <person name="Kafkas S."/>
            <person name="Golino D."/>
            <person name="Preece J."/>
            <person name="Michelmore R."/>
        </authorList>
    </citation>
    <scope>NUCLEOTIDE SEQUENCE [LARGE SCALE GENOMIC DNA]</scope>
</reference>
<dbReference type="Proteomes" id="UP001164250">
    <property type="component" value="Chromosome 3"/>
</dbReference>
<dbReference type="EMBL" id="CM047899">
    <property type="protein sequence ID" value="KAJ0101845.1"/>
    <property type="molecule type" value="Genomic_DNA"/>
</dbReference>
<proteinExistence type="predicted"/>
<comment type="caution">
    <text evidence="1">The sequence shown here is derived from an EMBL/GenBank/DDBJ whole genome shotgun (WGS) entry which is preliminary data.</text>
</comment>
<accession>A0ACC1BSB2</accession>
<gene>
    <name evidence="1" type="ORF">Patl1_05865</name>
</gene>
<keyword evidence="2" id="KW-1185">Reference proteome</keyword>
<sequence>MASNFLKSIPFFLFFAIVMAGDPDITTDFVVPKNYSGNGPVDGNFFTFTGLCNVVNSDYTQTFTVTKATTTNFPALDGQSVSYAFLQFPAGAFNPPHTHPHSAELLLVLKGWLNVGFIDTNNKLYKQTLAAGDMFVFPKGLVHYQSNDDPNQPSTAISAFGSANAGTVSIPLNVFTSGIDDNILARAFKIDVATIQKLKAGLTPKA</sequence>
<organism evidence="1 2">
    <name type="scientific">Pistacia atlantica</name>
    <dbReference type="NCBI Taxonomy" id="434234"/>
    <lineage>
        <taxon>Eukaryota</taxon>
        <taxon>Viridiplantae</taxon>
        <taxon>Streptophyta</taxon>
        <taxon>Embryophyta</taxon>
        <taxon>Tracheophyta</taxon>
        <taxon>Spermatophyta</taxon>
        <taxon>Magnoliopsida</taxon>
        <taxon>eudicotyledons</taxon>
        <taxon>Gunneridae</taxon>
        <taxon>Pentapetalae</taxon>
        <taxon>rosids</taxon>
        <taxon>malvids</taxon>
        <taxon>Sapindales</taxon>
        <taxon>Anacardiaceae</taxon>
        <taxon>Pistacia</taxon>
    </lineage>
</organism>
<evidence type="ECO:0000313" key="2">
    <source>
        <dbReference type="Proteomes" id="UP001164250"/>
    </source>
</evidence>
<evidence type="ECO:0000313" key="1">
    <source>
        <dbReference type="EMBL" id="KAJ0101845.1"/>
    </source>
</evidence>